<sequence length="124" mass="12896">MDNMDKSVQHINVLSLPVTVQQDTVKGTWVDVMGLTISANALPLGVTEHDANAGEMVAVTVMGTASVNMVGIANTAVLRGDAICYETGAMTIKPSSEAVAVPNTVRGIMLYDAAATGHAEVLLR</sequence>
<evidence type="ECO:0008006" key="3">
    <source>
        <dbReference type="Google" id="ProtNLM"/>
    </source>
</evidence>
<dbReference type="STRING" id="1354303.M917_0822"/>
<dbReference type="Pfam" id="PF09956">
    <property type="entry name" value="Phage_cement_2"/>
    <property type="match status" value="1"/>
</dbReference>
<comment type="caution">
    <text evidence="1">The sequence shown here is derived from an EMBL/GenBank/DDBJ whole genome shotgun (WGS) entry which is preliminary data.</text>
</comment>
<dbReference type="InterPro" id="IPR011231">
    <property type="entry name" value="Phage_VT1-Sakai_H0018"/>
</dbReference>
<dbReference type="Proteomes" id="UP000016761">
    <property type="component" value="Unassembled WGS sequence"/>
</dbReference>
<gene>
    <name evidence="1" type="ORF">M917_0822</name>
</gene>
<name>U4TBQ4_9GAMM</name>
<protein>
    <recommendedName>
        <fullName evidence="3">DUF2190 family protein</fullName>
    </recommendedName>
</protein>
<dbReference type="PATRIC" id="fig|1354303.4.peg.809"/>
<evidence type="ECO:0000313" key="2">
    <source>
        <dbReference type="Proteomes" id="UP000016761"/>
    </source>
</evidence>
<dbReference type="EMBL" id="AUSW01000015">
    <property type="protein sequence ID" value="ERL56144.1"/>
    <property type="molecule type" value="Genomic_DNA"/>
</dbReference>
<keyword evidence="2" id="KW-1185">Reference proteome</keyword>
<evidence type="ECO:0000313" key="1">
    <source>
        <dbReference type="EMBL" id="ERL56144.1"/>
    </source>
</evidence>
<dbReference type="RefSeq" id="WP_021813475.1">
    <property type="nucleotide sequence ID" value="NZ_AUSW01000015.1"/>
</dbReference>
<reference evidence="1 2" key="1">
    <citation type="journal article" date="2013" name="Genome Announc.">
        <title>Draft Genome Sequence of Psychrobacter aquaticus Strain CMS 56T, Isolated from a Cyanobacterial Mat Sample Collected from Water Bodies in the McMurdo Dry Valley Region of Antarctica.</title>
        <authorList>
            <person name="Reddy G.S."/>
            <person name="Ara S."/>
            <person name="Singh A."/>
            <person name="Kumar Pinnaka A."/>
            <person name="Shivaji S."/>
        </authorList>
    </citation>
    <scope>NUCLEOTIDE SEQUENCE [LARGE SCALE GENOMIC DNA]</scope>
    <source>
        <strain evidence="1 2">CMS 56</strain>
    </source>
</reference>
<proteinExistence type="predicted"/>
<dbReference type="OrthoDB" id="9843844at2"/>
<organism evidence="1 2">
    <name type="scientific">Psychrobacter aquaticus CMS 56</name>
    <dbReference type="NCBI Taxonomy" id="1354303"/>
    <lineage>
        <taxon>Bacteria</taxon>
        <taxon>Pseudomonadati</taxon>
        <taxon>Pseudomonadota</taxon>
        <taxon>Gammaproteobacteria</taxon>
        <taxon>Moraxellales</taxon>
        <taxon>Moraxellaceae</taxon>
        <taxon>Psychrobacter</taxon>
    </lineage>
</organism>
<dbReference type="AlphaFoldDB" id="U4TBQ4"/>
<accession>U4TBQ4</accession>